<dbReference type="PANTHER" id="PTHR43648:SF1">
    <property type="entry name" value="ELECTRON TRANSFER FLAVOPROTEIN BETA SUBUNIT LYSINE METHYLTRANSFERASE"/>
    <property type="match status" value="1"/>
</dbReference>
<evidence type="ECO:0000313" key="4">
    <source>
        <dbReference type="Proteomes" id="UP001162891"/>
    </source>
</evidence>
<keyword evidence="4" id="KW-1185">Reference proteome</keyword>
<dbReference type="EMBL" id="AP025591">
    <property type="protein sequence ID" value="BDG05413.1"/>
    <property type="molecule type" value="Genomic_DNA"/>
</dbReference>
<dbReference type="Proteomes" id="UP001162891">
    <property type="component" value="Chromosome"/>
</dbReference>
<accession>A0ABM7X0Y1</accession>
<name>A0ABM7X0Y1_9BACT</name>
<proteinExistence type="predicted"/>
<protein>
    <submittedName>
        <fullName evidence="3">Nicotinamide N-methylase</fullName>
    </submittedName>
</protein>
<sequence>MAPVSAHPRTAEELAAFVRARTAPAPVPLVPELRLYQATELTPLWHATAAELAGWDDSPYWAFPWAGGQALARTILDAPALVAGRRVFDFATGSGLVALAAARAGAAEVVACDLDPFCAAAVGLNAALNGIALPFRAGDPIDDRLDGVDVLLAGDVFYERVLAARAIAWFRTLAARGVRVLAGDAGRAYAPGNGFTVRAVHVVPTTVEIEDAPVRSARVIELLP</sequence>
<dbReference type="InterPro" id="IPR029063">
    <property type="entry name" value="SAM-dependent_MTases_sf"/>
</dbReference>
<dbReference type="SUPFAM" id="SSF53335">
    <property type="entry name" value="S-adenosyl-L-methionine-dependent methyltransferases"/>
    <property type="match status" value="1"/>
</dbReference>
<dbReference type="Gene3D" id="3.40.50.150">
    <property type="entry name" value="Vaccinia Virus protein VP39"/>
    <property type="match status" value="1"/>
</dbReference>
<dbReference type="PANTHER" id="PTHR43648">
    <property type="entry name" value="ELECTRON TRANSFER FLAVOPROTEIN BETA SUBUNIT LYSINE METHYLTRANSFERASE"/>
    <property type="match status" value="1"/>
</dbReference>
<evidence type="ECO:0000256" key="2">
    <source>
        <dbReference type="ARBA" id="ARBA00022679"/>
    </source>
</evidence>
<keyword evidence="2" id="KW-0808">Transferase</keyword>
<keyword evidence="1" id="KW-0489">Methyltransferase</keyword>
<evidence type="ECO:0000256" key="1">
    <source>
        <dbReference type="ARBA" id="ARBA00022603"/>
    </source>
</evidence>
<dbReference type="Pfam" id="PF06325">
    <property type="entry name" value="PrmA"/>
    <property type="match status" value="1"/>
</dbReference>
<organism evidence="3 4">
    <name type="scientific">Anaeromyxobacter oryzae</name>
    <dbReference type="NCBI Taxonomy" id="2918170"/>
    <lineage>
        <taxon>Bacteria</taxon>
        <taxon>Pseudomonadati</taxon>
        <taxon>Myxococcota</taxon>
        <taxon>Myxococcia</taxon>
        <taxon>Myxococcales</taxon>
        <taxon>Cystobacterineae</taxon>
        <taxon>Anaeromyxobacteraceae</taxon>
        <taxon>Anaeromyxobacter</taxon>
    </lineage>
</organism>
<evidence type="ECO:0000313" key="3">
    <source>
        <dbReference type="EMBL" id="BDG05413.1"/>
    </source>
</evidence>
<reference evidence="4" key="1">
    <citation type="journal article" date="2022" name="Int. J. Syst. Evol. Microbiol.">
        <title>Anaeromyxobacter oryzae sp. nov., Anaeromyxobacter diazotrophicus sp. nov. and Anaeromyxobacter paludicola sp. nov., isolated from paddy soils.</title>
        <authorList>
            <person name="Itoh H."/>
            <person name="Xu Z."/>
            <person name="Mise K."/>
            <person name="Masuda Y."/>
            <person name="Ushijima N."/>
            <person name="Hayakawa C."/>
            <person name="Shiratori Y."/>
            <person name="Senoo K."/>
        </authorList>
    </citation>
    <scope>NUCLEOTIDE SEQUENCE [LARGE SCALE GENOMIC DNA]</scope>
    <source>
        <strain evidence="4">Red232</strain>
    </source>
</reference>
<gene>
    <name evidence="3" type="ORF">AMOR_44090</name>
</gene>
<dbReference type="InterPro" id="IPR050078">
    <property type="entry name" value="Ribosomal_L11_MeTrfase_PrmA"/>
</dbReference>